<dbReference type="Proteomes" id="UP000011939">
    <property type="component" value="Unassembled WGS sequence"/>
</dbReference>
<proteinExistence type="predicted"/>
<organism evidence="1 2">
    <name type="scientific">Campylobacter showae CSUNSWCD</name>
    <dbReference type="NCBI Taxonomy" id="1244083"/>
    <lineage>
        <taxon>Bacteria</taxon>
        <taxon>Pseudomonadati</taxon>
        <taxon>Campylobacterota</taxon>
        <taxon>Epsilonproteobacteria</taxon>
        <taxon>Campylobacterales</taxon>
        <taxon>Campylobacteraceae</taxon>
        <taxon>Campylobacter</taxon>
    </lineage>
</organism>
<protein>
    <submittedName>
        <fullName evidence="1">Uncharacterized protein</fullName>
    </submittedName>
</protein>
<dbReference type="PATRIC" id="fig|1244083.3.peg.2377"/>
<sequence length="71" mass="8224">MFRLFAVARRFGFWPKMALILQLPRGKGQGMSLKFYPNLRKSFAILSFKFYIRKIPVNLTQKAANVLAKTS</sequence>
<evidence type="ECO:0000313" key="2">
    <source>
        <dbReference type="Proteomes" id="UP000011939"/>
    </source>
</evidence>
<dbReference type="AlphaFoldDB" id="M5IPU4"/>
<reference evidence="1 2" key="1">
    <citation type="journal article" date="2013" name="Genome Announc.">
        <title>Genome Sequence of Campylobacter showae UNSWCD, Isolated from a Patient with Crohn's Disease.</title>
        <authorList>
            <person name="Tay A.P."/>
            <person name="Kaakoush N.O."/>
            <person name="Deshpande N.P."/>
            <person name="Chen Z."/>
            <person name="Mitchell H."/>
            <person name="Wilkins M.R."/>
        </authorList>
    </citation>
    <scope>NUCLEOTIDE SEQUENCE [LARGE SCALE GENOMIC DNA]</scope>
    <source>
        <strain evidence="1 2">CSUNSWCD</strain>
    </source>
</reference>
<accession>M5IPU4</accession>
<dbReference type="STRING" id="1244083.CSUNSWCD_1397"/>
<gene>
    <name evidence="1" type="ORF">CSUNSWCD_1397</name>
</gene>
<evidence type="ECO:0000313" key="1">
    <source>
        <dbReference type="EMBL" id="EKU10158.1"/>
    </source>
</evidence>
<comment type="caution">
    <text evidence="1">The sequence shown here is derived from an EMBL/GenBank/DDBJ whole genome shotgun (WGS) entry which is preliminary data.</text>
</comment>
<name>M5IPU4_9BACT</name>
<dbReference type="EMBL" id="AMZQ01000020">
    <property type="protein sequence ID" value="EKU10158.1"/>
    <property type="molecule type" value="Genomic_DNA"/>
</dbReference>